<reference evidence="3" key="1">
    <citation type="submission" date="2016-10" db="EMBL/GenBank/DDBJ databases">
        <authorList>
            <person name="Varghese N."/>
            <person name="Submissions S."/>
        </authorList>
    </citation>
    <scope>NUCLEOTIDE SEQUENCE [LARGE SCALE GENOMIC DNA]</scope>
    <source>
        <strain evidence="3">DSM 44437</strain>
    </source>
</reference>
<dbReference type="FunFam" id="3.40.50.2000:FF:000009">
    <property type="entry name" value="Sterol 3-beta-glucosyltransferase UGT80A2"/>
    <property type="match status" value="1"/>
</dbReference>
<dbReference type="CDD" id="cd03784">
    <property type="entry name" value="GT1_Gtf-like"/>
    <property type="match status" value="1"/>
</dbReference>
<dbReference type="EMBL" id="FOFV01000002">
    <property type="protein sequence ID" value="SEQ17300.1"/>
    <property type="molecule type" value="Genomic_DNA"/>
</dbReference>
<dbReference type="PANTHER" id="PTHR48050">
    <property type="entry name" value="STEROL 3-BETA-GLUCOSYLTRANSFERASE"/>
    <property type="match status" value="1"/>
</dbReference>
<dbReference type="InterPro" id="IPR002213">
    <property type="entry name" value="UDP_glucos_trans"/>
</dbReference>
<keyword evidence="3" id="KW-1185">Reference proteome</keyword>
<proteinExistence type="predicted"/>
<dbReference type="Pfam" id="PF06722">
    <property type="entry name" value="EryCIII-like_C"/>
    <property type="match status" value="1"/>
</dbReference>
<name>A0A1H9DUX5_9PSEU</name>
<dbReference type="STRING" id="65499.SAMN04488000_10258"/>
<dbReference type="GO" id="GO:0016758">
    <property type="term" value="F:hexosyltransferase activity"/>
    <property type="evidence" value="ECO:0007669"/>
    <property type="project" value="UniProtKB-ARBA"/>
</dbReference>
<dbReference type="OrthoDB" id="3253247at2"/>
<keyword evidence="2" id="KW-0808">Transferase</keyword>
<dbReference type="PANTHER" id="PTHR48050:SF13">
    <property type="entry name" value="STEROL 3-BETA-GLUCOSYLTRANSFERASE UGT80A2"/>
    <property type="match status" value="1"/>
</dbReference>
<accession>A0A1H9DUX5</accession>
<dbReference type="GO" id="GO:0008194">
    <property type="term" value="F:UDP-glycosyltransferase activity"/>
    <property type="evidence" value="ECO:0007669"/>
    <property type="project" value="InterPro"/>
</dbReference>
<protein>
    <submittedName>
        <fullName evidence="2">UDP:flavonoid glycosyltransferase YjiC, YdhE family</fullName>
    </submittedName>
</protein>
<dbReference type="InterPro" id="IPR010610">
    <property type="entry name" value="EryCIII-like_C"/>
</dbReference>
<organism evidence="2 3">
    <name type="scientific">Lentzea albida</name>
    <dbReference type="NCBI Taxonomy" id="65499"/>
    <lineage>
        <taxon>Bacteria</taxon>
        <taxon>Bacillati</taxon>
        <taxon>Actinomycetota</taxon>
        <taxon>Actinomycetes</taxon>
        <taxon>Pseudonocardiales</taxon>
        <taxon>Pseudonocardiaceae</taxon>
        <taxon>Lentzea</taxon>
    </lineage>
</organism>
<evidence type="ECO:0000313" key="2">
    <source>
        <dbReference type="EMBL" id="SEQ17300.1"/>
    </source>
</evidence>
<evidence type="ECO:0000259" key="1">
    <source>
        <dbReference type="Pfam" id="PF06722"/>
    </source>
</evidence>
<dbReference type="AlphaFoldDB" id="A0A1H9DUX5"/>
<dbReference type="Proteomes" id="UP000199503">
    <property type="component" value="Unassembled WGS sequence"/>
</dbReference>
<sequence>MQICVVAVDTRGGVQPYAALALGLTRAGHAVRVVAPEDFTGWLTGMGLDAAPLTGRMDEAARAAAEMDFSGGVVPRGMRARLVEQSVVQARELLGHAEGSDVLMGGIGGAVLGQDVAERLGVPFVHAHLHPVGLVSSALPGVLTPWMPAWTGRAGNLVGSAITEAALTMPFRAVSRAVRTEVLGLPRRRPRPELGSPPLYGFSRHLVSAPADWNVTGYWFLPEDPGWTPPEELERFLAEGEPAVCIGFGSMVGADPAATARLVTGAVRRAGVRAVLLTGWGGMQDVADGDDVLVVDQVPHSWLFPRVAAVVHHGGAGTTAAAARAGVPSVVVPHGVDQPFWGNRIAALGVGPRPLPRSALSEQSLATALQTTLTDRGMRERAAALGGRITAEDGIATAVEIVGRASGP</sequence>
<dbReference type="InterPro" id="IPR050426">
    <property type="entry name" value="Glycosyltransferase_28"/>
</dbReference>
<dbReference type="SUPFAM" id="SSF53756">
    <property type="entry name" value="UDP-Glycosyltransferase/glycogen phosphorylase"/>
    <property type="match status" value="1"/>
</dbReference>
<feature type="domain" description="Erythromycin biosynthesis protein CIII-like C-terminal" evidence="1">
    <location>
        <begin position="290"/>
        <end position="388"/>
    </location>
</feature>
<dbReference type="RefSeq" id="WP_143091457.1">
    <property type="nucleotide sequence ID" value="NZ_FOFV01000002.1"/>
</dbReference>
<dbReference type="GO" id="GO:0017000">
    <property type="term" value="P:antibiotic biosynthetic process"/>
    <property type="evidence" value="ECO:0007669"/>
    <property type="project" value="UniProtKB-ARBA"/>
</dbReference>
<gene>
    <name evidence="2" type="ORF">SAMN04488000_10258</name>
</gene>
<evidence type="ECO:0000313" key="3">
    <source>
        <dbReference type="Proteomes" id="UP000199503"/>
    </source>
</evidence>
<dbReference type="Gene3D" id="3.40.50.2000">
    <property type="entry name" value="Glycogen Phosphorylase B"/>
    <property type="match status" value="2"/>
</dbReference>